<feature type="binding site" evidence="11">
    <location>
        <position position="127"/>
    </location>
    <ligand>
        <name>NAD(+)</name>
        <dbReference type="ChEBI" id="CHEBI:57540"/>
    </ligand>
</feature>
<evidence type="ECO:0000256" key="6">
    <source>
        <dbReference type="ARBA" id="ARBA00039147"/>
    </source>
</evidence>
<dbReference type="GO" id="GO:0005829">
    <property type="term" value="C:cytosol"/>
    <property type="evidence" value="ECO:0007669"/>
    <property type="project" value="TreeGrafter"/>
</dbReference>
<evidence type="ECO:0000256" key="3">
    <source>
        <dbReference type="ARBA" id="ARBA00023002"/>
    </source>
</evidence>
<dbReference type="GO" id="GO:0008888">
    <property type="term" value="F:glycerol dehydrogenase (NAD+) activity"/>
    <property type="evidence" value="ECO:0007669"/>
    <property type="project" value="UniProtKB-EC"/>
</dbReference>
<evidence type="ECO:0000256" key="2">
    <source>
        <dbReference type="ARBA" id="ARBA00022723"/>
    </source>
</evidence>
<keyword evidence="9" id="KW-0862">Zinc</keyword>
<feature type="binding site" evidence="9">
    <location>
        <position position="254"/>
    </location>
    <ligand>
        <name>glycerol</name>
        <dbReference type="ChEBI" id="CHEBI:17754"/>
    </ligand>
</feature>
<feature type="binding site" evidence="9">
    <location>
        <position position="272"/>
    </location>
    <ligand>
        <name>glycerol</name>
        <dbReference type="ChEBI" id="CHEBI:17754"/>
    </ligand>
</feature>
<keyword evidence="3" id="KW-0560">Oxidoreductase</keyword>
<evidence type="ECO:0000256" key="1">
    <source>
        <dbReference type="ARBA" id="ARBA00007358"/>
    </source>
</evidence>
<dbReference type="NCBIfam" id="NF006941">
    <property type="entry name" value="PRK09423.1"/>
    <property type="match status" value="1"/>
</dbReference>
<dbReference type="PANTHER" id="PTHR43616:SF5">
    <property type="entry name" value="GLYCEROL DEHYDROGENASE 1"/>
    <property type="match status" value="1"/>
</dbReference>
<evidence type="ECO:0000256" key="8">
    <source>
        <dbReference type="ARBA" id="ARBA00049006"/>
    </source>
</evidence>
<evidence type="ECO:0000313" key="15">
    <source>
        <dbReference type="Proteomes" id="UP000217918"/>
    </source>
</evidence>
<sequence length="373" mass="39999">MTQMFGSPASYVQGKDVLFDSIAYLEKFGHKALLMADSVVYQIIGDRFKAYLDDHHIEVHKVIFRGEASPEEIDRITGIGREFGADVIIGLGGGKTLDSAKAIADNLQLPVAILPSLASTDAPCSRLSVIYHADGSFKEYRFYDKNPDLVLVDTRLVAGAPARLLASGIADALATNVEAQAVAKGDNATMLGAKQTLVGNAIAQKCEDTLFAYGHLALESVKQHAVTPALNKIVEANTLMSGVGFESGGLAAAHAIHDGLTALDGPIHELTHGEKVAYGTLTQLFLEGRSEAEFDRYLAFDLSLGLPTTLADLKIPDVTDEDLLKVGQQATAPADTMDRMPFKVTPDDVAQAMRGVDAYSRAYQARHAKQLKD</sequence>
<evidence type="ECO:0000313" key="16">
    <source>
        <dbReference type="Proteomes" id="UP000307074"/>
    </source>
</evidence>
<feature type="binding site" evidence="10">
    <location>
        <position position="121"/>
    </location>
    <ligand>
        <name>glycerol</name>
        <dbReference type="ChEBI" id="CHEBI:17754"/>
    </ligand>
</feature>
<dbReference type="AlphaFoldDB" id="A0A0D0GSH3"/>
<evidence type="ECO:0000256" key="10">
    <source>
        <dbReference type="PIRSR" id="PIRSR000112-2"/>
    </source>
</evidence>
<evidence type="ECO:0000256" key="5">
    <source>
        <dbReference type="ARBA" id="ARBA00037918"/>
    </source>
</evidence>
<keyword evidence="2 9" id="KW-0479">Metal-binding</keyword>
<comment type="cofactor">
    <cofactor evidence="9">
        <name>Zn(2+)</name>
        <dbReference type="ChEBI" id="CHEBI:29105"/>
    </cofactor>
    <text evidence="9">Binds 1 zinc ion per subunit.</text>
</comment>
<dbReference type="GO" id="GO:0046872">
    <property type="term" value="F:metal ion binding"/>
    <property type="evidence" value="ECO:0007669"/>
    <property type="project" value="UniProtKB-KW"/>
</dbReference>
<evidence type="ECO:0000256" key="7">
    <source>
        <dbReference type="ARBA" id="ARBA00040132"/>
    </source>
</evidence>
<dbReference type="InterPro" id="IPR001670">
    <property type="entry name" value="ADH_Fe/GldA"/>
</dbReference>
<comment type="pathway">
    <text evidence="5">Polyol metabolism; glycerol fermentation; glycerone phosphate from glycerol (oxidative route): step 1/2.</text>
</comment>
<dbReference type="InterPro" id="IPR018211">
    <property type="entry name" value="ADH_Fe_CS"/>
</dbReference>
<feature type="binding site" evidence="11">
    <location>
        <position position="125"/>
    </location>
    <ligand>
        <name>NAD(+)</name>
        <dbReference type="ChEBI" id="CHEBI:57540"/>
    </ligand>
</feature>
<protein>
    <recommendedName>
        <fullName evidence="7">Glycerol dehydrogenase</fullName>
        <ecNumber evidence="6">1.1.1.6</ecNumber>
    </recommendedName>
</protein>
<dbReference type="Gene3D" id="3.40.50.1970">
    <property type="match status" value="1"/>
</dbReference>
<dbReference type="InterPro" id="IPR016205">
    <property type="entry name" value="Glycerol_DH"/>
</dbReference>
<dbReference type="PROSITE" id="PS00913">
    <property type="entry name" value="ADH_IRON_1"/>
    <property type="match status" value="1"/>
</dbReference>
<gene>
    <name evidence="13" type="ORF">CNR29_12470</name>
    <name evidence="14" type="ORF">UCCLBBS449_2302</name>
</gene>
<dbReference type="SUPFAM" id="SSF56796">
    <property type="entry name" value="Dehydroquinate synthase-like"/>
    <property type="match status" value="1"/>
</dbReference>
<feature type="binding site" evidence="9">
    <location>
        <position position="171"/>
    </location>
    <ligand>
        <name>glycerol</name>
        <dbReference type="ChEBI" id="CHEBI:17754"/>
    </ligand>
</feature>
<evidence type="ECO:0000259" key="12">
    <source>
        <dbReference type="Pfam" id="PF00465"/>
    </source>
</evidence>
<keyword evidence="4 11" id="KW-0520">NAD</keyword>
<organism evidence="13 15">
    <name type="scientific">Levilactobacillus brevis</name>
    <name type="common">Lactobacillus brevis</name>
    <dbReference type="NCBI Taxonomy" id="1580"/>
    <lineage>
        <taxon>Bacteria</taxon>
        <taxon>Bacillati</taxon>
        <taxon>Bacillota</taxon>
        <taxon>Bacilli</taxon>
        <taxon>Lactobacillales</taxon>
        <taxon>Lactobacillaceae</taxon>
        <taxon>Levilactobacillus</taxon>
    </lineage>
</organism>
<dbReference type="CDD" id="cd08170">
    <property type="entry name" value="GlyDH"/>
    <property type="match status" value="1"/>
</dbReference>
<name>A0A0D0GSH3_LEVBR</name>
<comment type="similarity">
    <text evidence="1">Belongs to the iron-containing alcohol dehydrogenase family.</text>
</comment>
<feature type="binding site" evidence="11">
    <location>
        <position position="131"/>
    </location>
    <ligand>
        <name>NAD(+)</name>
        <dbReference type="ChEBI" id="CHEBI:57540"/>
    </ligand>
</feature>
<dbReference type="RefSeq" id="WP_042520740.1">
    <property type="nucleotide sequence ID" value="NZ_CAKMBG010000004.1"/>
</dbReference>
<dbReference type="EMBL" id="CP031198">
    <property type="protein sequence ID" value="QCZ54210.1"/>
    <property type="molecule type" value="Genomic_DNA"/>
</dbReference>
<dbReference type="Proteomes" id="UP000217918">
    <property type="component" value="Unassembled WGS sequence"/>
</dbReference>
<feature type="binding site" evidence="11">
    <location>
        <position position="37"/>
    </location>
    <ligand>
        <name>NAD(+)</name>
        <dbReference type="ChEBI" id="CHEBI:57540"/>
    </ligand>
</feature>
<evidence type="ECO:0000313" key="13">
    <source>
        <dbReference type="EMBL" id="PBQ24791.1"/>
    </source>
</evidence>
<feature type="domain" description="Alcohol dehydrogenase iron-type/glycerol dehydrogenase GldA" evidence="12">
    <location>
        <begin position="8"/>
        <end position="154"/>
    </location>
</feature>
<accession>A0A0D0GSH3</accession>
<evidence type="ECO:0000256" key="4">
    <source>
        <dbReference type="ARBA" id="ARBA00023027"/>
    </source>
</evidence>
<reference evidence="14 16" key="2">
    <citation type="submission" date="2018-07" db="EMBL/GenBank/DDBJ databases">
        <authorList>
            <person name="Feyereisen M."/>
        </authorList>
    </citation>
    <scope>NUCLEOTIDE SEQUENCE [LARGE SCALE GENOMIC DNA]</scope>
    <source>
        <strain evidence="14 16">UCCLBBS449</strain>
    </source>
</reference>
<proteinExistence type="inferred from homology"/>
<dbReference type="Proteomes" id="UP000307074">
    <property type="component" value="Chromosome"/>
</dbReference>
<evidence type="ECO:0000256" key="11">
    <source>
        <dbReference type="PIRSR" id="PIRSR000112-3"/>
    </source>
</evidence>
<evidence type="ECO:0000313" key="14">
    <source>
        <dbReference type="EMBL" id="QCZ54210.1"/>
    </source>
</evidence>
<dbReference type="PANTHER" id="PTHR43616">
    <property type="entry name" value="GLYCEROL DEHYDROGENASE"/>
    <property type="match status" value="1"/>
</dbReference>
<dbReference type="Gene3D" id="1.20.1090.10">
    <property type="entry name" value="Dehydroquinate synthase-like - alpha domain"/>
    <property type="match status" value="1"/>
</dbReference>
<feature type="binding site" evidence="11">
    <location>
        <begin position="94"/>
        <end position="98"/>
    </location>
    <ligand>
        <name>NAD(+)</name>
        <dbReference type="ChEBI" id="CHEBI:57540"/>
    </ligand>
</feature>
<comment type="catalytic activity">
    <reaction evidence="8">
        <text>glycerol + NAD(+) = dihydroxyacetone + NADH + H(+)</text>
        <dbReference type="Rhea" id="RHEA:13769"/>
        <dbReference type="ChEBI" id="CHEBI:15378"/>
        <dbReference type="ChEBI" id="CHEBI:16016"/>
        <dbReference type="ChEBI" id="CHEBI:17754"/>
        <dbReference type="ChEBI" id="CHEBI:57540"/>
        <dbReference type="ChEBI" id="CHEBI:57945"/>
        <dbReference type="EC" id="1.1.1.6"/>
    </reaction>
</comment>
<dbReference type="PIRSF" id="PIRSF000112">
    <property type="entry name" value="Glycerol_dehydrogenase"/>
    <property type="match status" value="1"/>
</dbReference>
<evidence type="ECO:0000256" key="9">
    <source>
        <dbReference type="PIRSR" id="PIRSR000112-1"/>
    </source>
</evidence>
<dbReference type="Pfam" id="PF00465">
    <property type="entry name" value="Fe-ADH"/>
    <property type="match status" value="1"/>
</dbReference>
<dbReference type="EC" id="1.1.1.6" evidence="6"/>
<dbReference type="EMBL" id="NVYO01000001">
    <property type="protein sequence ID" value="PBQ24791.1"/>
    <property type="molecule type" value="Genomic_DNA"/>
</dbReference>
<reference evidence="13 15" key="1">
    <citation type="submission" date="2017-09" db="EMBL/GenBank/DDBJ databases">
        <title>Genome sequence of Lactobacillus brevis D7.</title>
        <authorList>
            <person name="Kwon M.-S."/>
            <person name="Lim S.K."/>
            <person name="Choi H.-J."/>
        </authorList>
    </citation>
    <scope>NUCLEOTIDE SEQUENCE [LARGE SCALE GENOMIC DNA]</scope>
    <source>
        <strain evidence="13 15">D7</strain>
    </source>
</reference>